<feature type="region of interest" description="Disordered" evidence="1">
    <location>
        <begin position="28"/>
        <end position="183"/>
    </location>
</feature>
<protein>
    <submittedName>
        <fullName evidence="3">Uncharacterized protein</fullName>
    </submittedName>
</protein>
<feature type="compositionally biased region" description="Polar residues" evidence="1">
    <location>
        <begin position="107"/>
        <end position="116"/>
    </location>
</feature>
<dbReference type="EMBL" id="BJZT01000036">
    <property type="protein sequence ID" value="GEP00841.1"/>
    <property type="molecule type" value="Genomic_DNA"/>
</dbReference>
<sequence>MSVVTRCAAVSLVVGLLLGVAPVRAQTAPAETSWSDPPVRGSASPEAPSSVKPIESKPSLTSPAAAEKSASPDAAKPTRSADAPPTTPAQRAAATLGVKPVGARQNAAASASTPQARRSIVRPRMVERPLVITRRTARSAERSSRRQAQRMTRRSIRSYAFVPENQSYDSVDPDDERAYGSTGSNRRLAGWGGLVEESRASRIARARESGYSVMRMRTYAYPDGIQVQRLTPLDGGAFGDLD</sequence>
<dbReference type="Proteomes" id="UP000321258">
    <property type="component" value="Unassembled WGS sequence"/>
</dbReference>
<keyword evidence="4" id="KW-1185">Reference proteome</keyword>
<evidence type="ECO:0000256" key="2">
    <source>
        <dbReference type="SAM" id="SignalP"/>
    </source>
</evidence>
<organism evidence="3 4">
    <name type="scientific">Methylobacterium haplocladii</name>
    <dbReference type="NCBI Taxonomy" id="1176176"/>
    <lineage>
        <taxon>Bacteria</taxon>
        <taxon>Pseudomonadati</taxon>
        <taxon>Pseudomonadota</taxon>
        <taxon>Alphaproteobacteria</taxon>
        <taxon>Hyphomicrobiales</taxon>
        <taxon>Methylobacteriaceae</taxon>
        <taxon>Methylobacterium</taxon>
    </lineage>
</organism>
<keyword evidence="2" id="KW-0732">Signal</keyword>
<dbReference type="AlphaFoldDB" id="A0A512IT42"/>
<name>A0A512IT42_9HYPH</name>
<comment type="caution">
    <text evidence="3">The sequence shown here is derived from an EMBL/GenBank/DDBJ whole genome shotgun (WGS) entry which is preliminary data.</text>
</comment>
<feature type="compositionally biased region" description="Low complexity" evidence="1">
    <location>
        <begin position="62"/>
        <end position="95"/>
    </location>
</feature>
<feature type="compositionally biased region" description="Basic residues" evidence="1">
    <location>
        <begin position="145"/>
        <end position="156"/>
    </location>
</feature>
<accession>A0A512IT42</accession>
<feature type="signal peptide" evidence="2">
    <location>
        <begin position="1"/>
        <end position="25"/>
    </location>
</feature>
<dbReference type="RefSeq" id="WP_147080526.1">
    <property type="nucleotide sequence ID" value="NZ_BJZT01000036.1"/>
</dbReference>
<evidence type="ECO:0000256" key="1">
    <source>
        <dbReference type="SAM" id="MobiDB-lite"/>
    </source>
</evidence>
<evidence type="ECO:0000313" key="3">
    <source>
        <dbReference type="EMBL" id="GEP00841.1"/>
    </source>
</evidence>
<reference evidence="3 4" key="1">
    <citation type="submission" date="2019-07" db="EMBL/GenBank/DDBJ databases">
        <title>Whole genome shotgun sequence of Methylobacterium haplocladii NBRC 107714.</title>
        <authorList>
            <person name="Hosoyama A."/>
            <person name="Uohara A."/>
            <person name="Ohji S."/>
            <person name="Ichikawa N."/>
        </authorList>
    </citation>
    <scope>NUCLEOTIDE SEQUENCE [LARGE SCALE GENOMIC DNA]</scope>
    <source>
        <strain evidence="3 4">NBRC 107714</strain>
    </source>
</reference>
<proteinExistence type="predicted"/>
<feature type="chain" id="PRO_5021773693" evidence="2">
    <location>
        <begin position="26"/>
        <end position="242"/>
    </location>
</feature>
<evidence type="ECO:0000313" key="4">
    <source>
        <dbReference type="Proteomes" id="UP000321258"/>
    </source>
</evidence>
<dbReference type="OrthoDB" id="7996168at2"/>
<gene>
    <name evidence="3" type="ORF">MHA02_32280</name>
</gene>